<accession>A0AA39N1L8</accession>
<dbReference type="EMBL" id="JAUEPT010000002">
    <property type="protein sequence ID" value="KAK0454846.1"/>
    <property type="molecule type" value="Genomic_DNA"/>
</dbReference>
<feature type="region of interest" description="Disordered" evidence="1">
    <location>
        <begin position="449"/>
        <end position="474"/>
    </location>
</feature>
<feature type="region of interest" description="Disordered" evidence="1">
    <location>
        <begin position="596"/>
        <end position="625"/>
    </location>
</feature>
<reference evidence="2" key="1">
    <citation type="submission" date="2023-06" db="EMBL/GenBank/DDBJ databases">
        <authorList>
            <consortium name="Lawrence Berkeley National Laboratory"/>
            <person name="Ahrendt S."/>
            <person name="Sahu N."/>
            <person name="Indic B."/>
            <person name="Wong-Bajracharya J."/>
            <person name="Merenyi Z."/>
            <person name="Ke H.-M."/>
            <person name="Monk M."/>
            <person name="Kocsube S."/>
            <person name="Drula E."/>
            <person name="Lipzen A."/>
            <person name="Balint B."/>
            <person name="Henrissat B."/>
            <person name="Andreopoulos B."/>
            <person name="Martin F.M."/>
            <person name="Harder C.B."/>
            <person name="Rigling D."/>
            <person name="Ford K.L."/>
            <person name="Foster G.D."/>
            <person name="Pangilinan J."/>
            <person name="Papanicolaou A."/>
            <person name="Barry K."/>
            <person name="LaButti K."/>
            <person name="Viragh M."/>
            <person name="Koriabine M."/>
            <person name="Yan M."/>
            <person name="Riley R."/>
            <person name="Champramary S."/>
            <person name="Plett K.L."/>
            <person name="Tsai I.J."/>
            <person name="Slot J."/>
            <person name="Sipos G."/>
            <person name="Plett J."/>
            <person name="Nagy L.G."/>
            <person name="Grigoriev I.V."/>
        </authorList>
    </citation>
    <scope>NUCLEOTIDE SEQUENCE</scope>
    <source>
        <strain evidence="2">FPL87.14</strain>
    </source>
</reference>
<feature type="compositionally biased region" description="Polar residues" evidence="1">
    <location>
        <begin position="613"/>
        <end position="625"/>
    </location>
</feature>
<dbReference type="AlphaFoldDB" id="A0AA39N1L8"/>
<proteinExistence type="predicted"/>
<feature type="region of interest" description="Disordered" evidence="1">
    <location>
        <begin position="251"/>
        <end position="299"/>
    </location>
</feature>
<feature type="compositionally biased region" description="Basic and acidic residues" evidence="1">
    <location>
        <begin position="7"/>
        <end position="18"/>
    </location>
</feature>
<feature type="compositionally biased region" description="Polar residues" evidence="1">
    <location>
        <begin position="522"/>
        <end position="537"/>
    </location>
</feature>
<dbReference type="Proteomes" id="UP001175226">
    <property type="component" value="Unassembled WGS sequence"/>
</dbReference>
<feature type="compositionally biased region" description="Polar residues" evidence="1">
    <location>
        <begin position="280"/>
        <end position="295"/>
    </location>
</feature>
<evidence type="ECO:0000313" key="3">
    <source>
        <dbReference type="Proteomes" id="UP001175226"/>
    </source>
</evidence>
<organism evidence="2 3">
    <name type="scientific">Armillaria borealis</name>
    <dbReference type="NCBI Taxonomy" id="47425"/>
    <lineage>
        <taxon>Eukaryota</taxon>
        <taxon>Fungi</taxon>
        <taxon>Dikarya</taxon>
        <taxon>Basidiomycota</taxon>
        <taxon>Agaricomycotina</taxon>
        <taxon>Agaricomycetes</taxon>
        <taxon>Agaricomycetidae</taxon>
        <taxon>Agaricales</taxon>
        <taxon>Marasmiineae</taxon>
        <taxon>Physalacriaceae</taxon>
        <taxon>Armillaria</taxon>
    </lineage>
</organism>
<comment type="caution">
    <text evidence="2">The sequence shown here is derived from an EMBL/GenBank/DDBJ whole genome shotgun (WGS) entry which is preliminary data.</text>
</comment>
<feature type="compositionally biased region" description="Polar residues" evidence="1">
    <location>
        <begin position="496"/>
        <end position="508"/>
    </location>
</feature>
<evidence type="ECO:0000256" key="1">
    <source>
        <dbReference type="SAM" id="MobiDB-lite"/>
    </source>
</evidence>
<gene>
    <name evidence="2" type="ORF">EV421DRAFT_1896751</name>
</gene>
<evidence type="ECO:0000313" key="2">
    <source>
        <dbReference type="EMBL" id="KAK0454846.1"/>
    </source>
</evidence>
<protein>
    <submittedName>
        <fullName evidence="2">Uncharacterized protein</fullName>
    </submittedName>
</protein>
<name>A0AA39N1L8_9AGAR</name>
<feature type="region of interest" description="Disordered" evidence="1">
    <location>
        <begin position="1"/>
        <end position="20"/>
    </location>
</feature>
<sequence length="625" mass="68776">MPARSRKFSEADLVEPRSKSSFSSLFAHIQDITPAPKRQRTGLNSRFDRMMDTVNVTYRSPVGRNRTRSAGSSSNSSYIMPTTPLDAYDTLQSGRLGRDFAVIKMKQGTVFQREEEDTSRIYQENPNNHRSAETLPSWLSDAFLSLDEKHPLRLLLPSSMDQSSAVMSSVLTDPNRDLRYHSDEESPFAFSALEADGMELHATALSYSDGSNALPKSSQANDLHSLSFIPFTRPGPASQVSLPSPFLPRVLTLSPPPPPQQHPHPSCYDAARPRSYHSPDLSSRSQLFETDSSDQPLPAELRDNFTINRHNPQPTPAMMPPPRHPHFRNVPRSASQHSHNCLASPYSQHILTPCSDIPITDYSSDEVQQDEAPVPHVCLPRREGIDISRFQNIFSTPGPGYLISRPVYFDSPAESSGSSDPASEIKYGIECVELDFQWKPYDRSRTSELQSVCGPSESPADHLSDDGPEVGVAEGLGQHTPAGGCADNANKLTWTSSYPQTSTPQRYGSSPGPFRFTLPSEAHQTSRPLPTSPPATTEQDERQILSKEEHLPVFAPAPGIYLSPLQCSRSSSVSVTSVEDKKLSLIEKLDKLSSKTSNEISTANIDESGDVLGSQSSTDSIELWG</sequence>
<feature type="region of interest" description="Disordered" evidence="1">
    <location>
        <begin position="496"/>
        <end position="541"/>
    </location>
</feature>
<keyword evidence="3" id="KW-1185">Reference proteome</keyword>
<feature type="compositionally biased region" description="Polar residues" evidence="1">
    <location>
        <begin position="596"/>
        <end position="605"/>
    </location>
</feature>